<reference evidence="2 3" key="1">
    <citation type="submission" date="2006-02" db="EMBL/GenBank/DDBJ databases">
        <authorList>
            <person name="Waterbury J."/>
            <person name="Ferriera S."/>
            <person name="Johnson J."/>
            <person name="Kravitz S."/>
            <person name="Halpern A."/>
            <person name="Remington K."/>
            <person name="Beeson K."/>
            <person name="Tran B."/>
            <person name="Rogers Y.-H."/>
            <person name="Friedman R."/>
            <person name="Venter J.C."/>
        </authorList>
    </citation>
    <scope>NUCLEOTIDE SEQUENCE [LARGE SCALE GENOMIC DNA]</scope>
    <source>
        <strain evidence="2 3">Nb-231</strain>
    </source>
</reference>
<dbReference type="InterPro" id="IPR029044">
    <property type="entry name" value="Nucleotide-diphossugar_trans"/>
</dbReference>
<dbReference type="STRING" id="314278.NB231_09823"/>
<dbReference type="EMBL" id="AAOF01000002">
    <property type="protein sequence ID" value="EAR22741.1"/>
    <property type="molecule type" value="Genomic_DNA"/>
</dbReference>
<dbReference type="PANTHER" id="PTHR22916">
    <property type="entry name" value="GLYCOSYLTRANSFERASE"/>
    <property type="match status" value="1"/>
</dbReference>
<protein>
    <submittedName>
        <fullName evidence="2">Glycosyltransferase</fullName>
    </submittedName>
</protein>
<dbReference type="AlphaFoldDB" id="A4BNE2"/>
<keyword evidence="2" id="KW-0808">Transferase</keyword>
<dbReference type="eggNOG" id="COG0463">
    <property type="taxonomic scope" value="Bacteria"/>
</dbReference>
<comment type="caution">
    <text evidence="2">The sequence shown here is derived from an EMBL/GenBank/DDBJ whole genome shotgun (WGS) entry which is preliminary data.</text>
</comment>
<evidence type="ECO:0000313" key="2">
    <source>
        <dbReference type="EMBL" id="EAR22741.1"/>
    </source>
</evidence>
<dbReference type="SUPFAM" id="SSF53448">
    <property type="entry name" value="Nucleotide-diphospho-sugar transferases"/>
    <property type="match status" value="1"/>
</dbReference>
<organism evidence="2 3">
    <name type="scientific">Nitrococcus mobilis Nb-231</name>
    <dbReference type="NCBI Taxonomy" id="314278"/>
    <lineage>
        <taxon>Bacteria</taxon>
        <taxon>Pseudomonadati</taxon>
        <taxon>Pseudomonadota</taxon>
        <taxon>Gammaproteobacteria</taxon>
        <taxon>Chromatiales</taxon>
        <taxon>Ectothiorhodospiraceae</taxon>
        <taxon>Nitrococcus</taxon>
    </lineage>
</organism>
<dbReference type="Proteomes" id="UP000003374">
    <property type="component" value="Unassembled WGS sequence"/>
</dbReference>
<sequence>MQLTSFPIEILIHDDASTDRTADIIRRYEVEQPDTIKVIYQSENQFSKGKRPMLLNFKRAQGEYIAFCEGDDYWTDPYKLQKQVEFLEKNPTVAFCGHAVKQIDADGTTLQESQFNILEDKHLAQEEIAFGHLGVPTLSLLFRNYGNFPSHSLINGDRVLLSFLSNFGGGYLSKENMGARRIHPGGIWSLRPLKEQIDARTLTLSKIPQLIDSERKSLAYFRFFIHSIKEDYSWKRKLKNIPLSFIMTLFWLRPTSLRFIFARIKKKFYGTSHLQQSPCQ</sequence>
<proteinExistence type="predicted"/>
<accession>A4BNE2</accession>
<dbReference type="Pfam" id="PF00535">
    <property type="entry name" value="Glycos_transf_2"/>
    <property type="match status" value="1"/>
</dbReference>
<gene>
    <name evidence="2" type="ORF">NB231_09823</name>
</gene>
<evidence type="ECO:0000313" key="3">
    <source>
        <dbReference type="Proteomes" id="UP000003374"/>
    </source>
</evidence>
<dbReference type="Gene3D" id="3.90.550.10">
    <property type="entry name" value="Spore Coat Polysaccharide Biosynthesis Protein SpsA, Chain A"/>
    <property type="match status" value="1"/>
</dbReference>
<dbReference type="PANTHER" id="PTHR22916:SF3">
    <property type="entry name" value="UDP-GLCNAC:BETAGAL BETA-1,3-N-ACETYLGLUCOSAMINYLTRANSFERASE-LIKE PROTEIN 1"/>
    <property type="match status" value="1"/>
</dbReference>
<name>A4BNE2_9GAMM</name>
<dbReference type="InterPro" id="IPR001173">
    <property type="entry name" value="Glyco_trans_2-like"/>
</dbReference>
<keyword evidence="3" id="KW-1185">Reference proteome</keyword>
<feature type="domain" description="Glycosyltransferase 2-like" evidence="1">
    <location>
        <begin position="4"/>
        <end position="122"/>
    </location>
</feature>
<dbReference type="GO" id="GO:0016758">
    <property type="term" value="F:hexosyltransferase activity"/>
    <property type="evidence" value="ECO:0007669"/>
    <property type="project" value="UniProtKB-ARBA"/>
</dbReference>
<dbReference type="HOGENOM" id="CLU_025996_4_4_6"/>
<evidence type="ECO:0000259" key="1">
    <source>
        <dbReference type="Pfam" id="PF00535"/>
    </source>
</evidence>